<evidence type="ECO:0008006" key="5">
    <source>
        <dbReference type="Google" id="ProtNLM"/>
    </source>
</evidence>
<dbReference type="Proteomes" id="UP000652013">
    <property type="component" value="Unassembled WGS sequence"/>
</dbReference>
<dbReference type="RefSeq" id="WP_203941572.1">
    <property type="nucleotide sequence ID" value="NZ_BAAAGJ010000013.1"/>
</dbReference>
<dbReference type="Gene3D" id="2.40.50.140">
    <property type="entry name" value="Nucleic acid-binding proteins"/>
    <property type="match status" value="1"/>
</dbReference>
<evidence type="ECO:0000313" key="3">
    <source>
        <dbReference type="EMBL" id="GIJ06391.1"/>
    </source>
</evidence>
<keyword evidence="1 2" id="KW-0238">DNA-binding</keyword>
<dbReference type="InterPro" id="IPR012340">
    <property type="entry name" value="NA-bd_OB-fold"/>
</dbReference>
<gene>
    <name evidence="3" type="ORF">Sya03_57430</name>
</gene>
<dbReference type="Pfam" id="PF00436">
    <property type="entry name" value="SSB"/>
    <property type="match status" value="1"/>
</dbReference>
<reference evidence="3" key="1">
    <citation type="submission" date="2021-01" db="EMBL/GenBank/DDBJ databases">
        <title>Whole genome shotgun sequence of Spirilliplanes yamanashiensis NBRC 15828.</title>
        <authorList>
            <person name="Komaki H."/>
            <person name="Tamura T."/>
        </authorList>
    </citation>
    <scope>NUCLEOTIDE SEQUENCE</scope>
    <source>
        <strain evidence="3">NBRC 15828</strain>
    </source>
</reference>
<protein>
    <recommendedName>
        <fullName evidence="5">Single-stranded DNA-binding protein</fullName>
    </recommendedName>
</protein>
<dbReference type="SUPFAM" id="SSF50249">
    <property type="entry name" value="Nucleic acid-binding proteins"/>
    <property type="match status" value="1"/>
</dbReference>
<dbReference type="EMBL" id="BOOY01000041">
    <property type="protein sequence ID" value="GIJ06391.1"/>
    <property type="molecule type" value="Genomic_DNA"/>
</dbReference>
<dbReference type="GO" id="GO:0003697">
    <property type="term" value="F:single-stranded DNA binding"/>
    <property type="evidence" value="ECO:0007669"/>
    <property type="project" value="InterPro"/>
</dbReference>
<keyword evidence="4" id="KW-1185">Reference proteome</keyword>
<evidence type="ECO:0000256" key="2">
    <source>
        <dbReference type="PROSITE-ProRule" id="PRU00252"/>
    </source>
</evidence>
<accession>A0A8J3YCT8</accession>
<evidence type="ECO:0000256" key="1">
    <source>
        <dbReference type="ARBA" id="ARBA00023125"/>
    </source>
</evidence>
<proteinExistence type="predicted"/>
<name>A0A8J3YCT8_9ACTN</name>
<evidence type="ECO:0000313" key="4">
    <source>
        <dbReference type="Proteomes" id="UP000652013"/>
    </source>
</evidence>
<organism evidence="3 4">
    <name type="scientific">Spirilliplanes yamanashiensis</name>
    <dbReference type="NCBI Taxonomy" id="42233"/>
    <lineage>
        <taxon>Bacteria</taxon>
        <taxon>Bacillati</taxon>
        <taxon>Actinomycetota</taxon>
        <taxon>Actinomycetes</taxon>
        <taxon>Micromonosporales</taxon>
        <taxon>Micromonosporaceae</taxon>
        <taxon>Spirilliplanes</taxon>
    </lineage>
</organism>
<comment type="caution">
    <text evidence="3">The sequence shown here is derived from an EMBL/GenBank/DDBJ whole genome shotgun (WGS) entry which is preliminary data.</text>
</comment>
<dbReference type="AlphaFoldDB" id="A0A8J3YCT8"/>
<dbReference type="PROSITE" id="PS50935">
    <property type="entry name" value="SSB"/>
    <property type="match status" value="1"/>
</dbReference>
<dbReference type="InterPro" id="IPR000424">
    <property type="entry name" value="Primosome_PriB/ssb"/>
</dbReference>
<sequence>MFTCVIEGSLTSTPTRGHTRDGAVWVQFPVVVKDRYRDHAGRWIDGRPMFFDIVCWRDLADRVQDLARGDRVVVEAGQLLPYLSDSELPALKVHARNVSLSMRYTAAHTGPRVRQRSGDVVVTADGERIAAEAYPDRVSDPELVHH</sequence>